<proteinExistence type="predicted"/>
<evidence type="ECO:0000313" key="1">
    <source>
        <dbReference type="EMBL" id="DAE14854.1"/>
    </source>
</evidence>
<organism evidence="1">
    <name type="scientific">Podoviridae sp. ctUT63</name>
    <dbReference type="NCBI Taxonomy" id="2825253"/>
    <lineage>
        <taxon>Viruses</taxon>
        <taxon>Duplodnaviria</taxon>
        <taxon>Heunggongvirae</taxon>
        <taxon>Uroviricota</taxon>
        <taxon>Caudoviricetes</taxon>
    </lineage>
</organism>
<accession>A0A8S5Q680</accession>
<name>A0A8S5Q680_9CAUD</name>
<protein>
    <submittedName>
        <fullName evidence="1">Uncharacterized protein</fullName>
    </submittedName>
</protein>
<sequence>MRSPVRSKIDDRIHALIVMEVGCRELPEYSLGDILYSALRRIARANGGNVRFLRDVSTMDLLRSIDQSISDEIELNNNDYNV</sequence>
<dbReference type="EMBL" id="BK015595">
    <property type="protein sequence ID" value="DAE14854.1"/>
    <property type="molecule type" value="Genomic_DNA"/>
</dbReference>
<reference evidence="1" key="1">
    <citation type="journal article" date="2021" name="Proc. Natl. Acad. Sci. U.S.A.">
        <title>A Catalog of Tens of Thousands of Viruses from Human Metagenomes Reveals Hidden Associations with Chronic Diseases.</title>
        <authorList>
            <person name="Tisza M.J."/>
            <person name="Buck C.B."/>
        </authorList>
    </citation>
    <scope>NUCLEOTIDE SEQUENCE</scope>
    <source>
        <strain evidence="1">CtUT63</strain>
    </source>
</reference>